<dbReference type="SUPFAM" id="SSF53474">
    <property type="entry name" value="alpha/beta-Hydrolases"/>
    <property type="match status" value="1"/>
</dbReference>
<protein>
    <submittedName>
        <fullName evidence="1">Alpha/beta hydrolase</fullName>
    </submittedName>
</protein>
<accession>A0A150WDH5</accession>
<dbReference type="OrthoDB" id="5290302at2"/>
<gene>
    <name evidence="1" type="ORF">AZI85_10730</name>
</gene>
<dbReference type="InterPro" id="IPR029058">
    <property type="entry name" value="AB_hydrolase_fold"/>
</dbReference>
<keyword evidence="1" id="KW-0378">Hydrolase</keyword>
<dbReference type="GO" id="GO:0016787">
    <property type="term" value="F:hydrolase activity"/>
    <property type="evidence" value="ECO:0007669"/>
    <property type="project" value="UniProtKB-KW"/>
</dbReference>
<reference evidence="1 2" key="1">
    <citation type="submission" date="2016-03" db="EMBL/GenBank/DDBJ databases">
        <authorList>
            <person name="Ploux O."/>
        </authorList>
    </citation>
    <scope>NUCLEOTIDE SEQUENCE [LARGE SCALE GENOMIC DNA]</scope>
    <source>
        <strain evidence="1 2">BER2</strain>
    </source>
</reference>
<dbReference type="RefSeq" id="WP_063244764.1">
    <property type="nucleotide sequence ID" value="NZ_CP168967.1"/>
</dbReference>
<organism evidence="1 2">
    <name type="scientific">Bdellovibrio bacteriovorus</name>
    <dbReference type="NCBI Taxonomy" id="959"/>
    <lineage>
        <taxon>Bacteria</taxon>
        <taxon>Pseudomonadati</taxon>
        <taxon>Bdellovibrionota</taxon>
        <taxon>Bdellovibrionia</taxon>
        <taxon>Bdellovibrionales</taxon>
        <taxon>Pseudobdellovibrionaceae</taxon>
        <taxon>Bdellovibrio</taxon>
    </lineage>
</organism>
<dbReference type="Proteomes" id="UP000075391">
    <property type="component" value="Unassembled WGS sequence"/>
</dbReference>
<evidence type="ECO:0000313" key="2">
    <source>
        <dbReference type="Proteomes" id="UP000075391"/>
    </source>
</evidence>
<proteinExistence type="predicted"/>
<sequence length="246" mass="28420">MAQNRNWILLRGLARGIGHWGSFVDKMKTKFPNDKIELIDLPGNGTRYNEKSPLKISEYVKDLRGRSEFVKNGEAFNILSVSLGAMVTVEWMREFPHEVKKSYLFCTSSSAHSPFYHRFYPMNFFRASKLLAASNNEALWEKTILEMVTNSHERREAEMLSLMAFTKNNPMNMENVFRQLLAASKYKFPKEAPGEIHLFGSHGDRLVSPQCTLRIGEKWGLKPTMHPWAGHDIPIDDPHWILEHLL</sequence>
<dbReference type="AlphaFoldDB" id="A0A150WDH5"/>
<evidence type="ECO:0000313" key="1">
    <source>
        <dbReference type="EMBL" id="KYG60922.1"/>
    </source>
</evidence>
<comment type="caution">
    <text evidence="1">The sequence shown here is derived from an EMBL/GenBank/DDBJ whole genome shotgun (WGS) entry which is preliminary data.</text>
</comment>
<dbReference type="EMBL" id="LUKF01000018">
    <property type="protein sequence ID" value="KYG60922.1"/>
    <property type="molecule type" value="Genomic_DNA"/>
</dbReference>
<dbReference type="Gene3D" id="3.40.50.1820">
    <property type="entry name" value="alpha/beta hydrolase"/>
    <property type="match status" value="1"/>
</dbReference>
<name>A0A150WDH5_BDEBC</name>